<dbReference type="KEGG" id="abac:LuPra_02814"/>
<feature type="transmembrane region" description="Helical" evidence="2">
    <location>
        <begin position="32"/>
        <end position="49"/>
    </location>
</feature>
<dbReference type="Pfam" id="PF07676">
    <property type="entry name" value="PD40"/>
    <property type="match status" value="4"/>
</dbReference>
<accession>A0A143PLW7</accession>
<evidence type="ECO:0000256" key="2">
    <source>
        <dbReference type="SAM" id="Phobius"/>
    </source>
</evidence>
<keyword evidence="2" id="KW-1133">Transmembrane helix</keyword>
<gene>
    <name evidence="3" type="ORF">LuPra_02814</name>
</gene>
<dbReference type="OrthoDB" id="9815657at2"/>
<dbReference type="Gene3D" id="2.120.10.60">
    <property type="entry name" value="Tricorn protease N-terminal domain"/>
    <property type="match status" value="1"/>
</dbReference>
<name>A0A143PLW7_LUTPR</name>
<dbReference type="PANTHER" id="PTHR36842:SF1">
    <property type="entry name" value="PROTEIN TOLB"/>
    <property type="match status" value="1"/>
</dbReference>
<dbReference type="STRING" id="1855912.LuPra_02814"/>
<dbReference type="Gene3D" id="2.120.10.30">
    <property type="entry name" value="TolB, C-terminal domain"/>
    <property type="match status" value="2"/>
</dbReference>
<evidence type="ECO:0000313" key="3">
    <source>
        <dbReference type="EMBL" id="AMY09595.1"/>
    </source>
</evidence>
<keyword evidence="2" id="KW-0812">Transmembrane</keyword>
<evidence type="ECO:0000313" key="4">
    <source>
        <dbReference type="Proteomes" id="UP000076079"/>
    </source>
</evidence>
<protein>
    <submittedName>
        <fullName evidence="3">Translocation protein TolB</fullName>
    </submittedName>
</protein>
<evidence type="ECO:0000256" key="1">
    <source>
        <dbReference type="ARBA" id="ARBA00009820"/>
    </source>
</evidence>
<comment type="similarity">
    <text evidence="1">Belongs to the TolB family.</text>
</comment>
<organism evidence="3 4">
    <name type="scientific">Luteitalea pratensis</name>
    <dbReference type="NCBI Taxonomy" id="1855912"/>
    <lineage>
        <taxon>Bacteria</taxon>
        <taxon>Pseudomonadati</taxon>
        <taxon>Acidobacteriota</taxon>
        <taxon>Vicinamibacteria</taxon>
        <taxon>Vicinamibacterales</taxon>
        <taxon>Vicinamibacteraceae</taxon>
        <taxon>Luteitalea</taxon>
    </lineage>
</organism>
<dbReference type="InterPro" id="IPR011042">
    <property type="entry name" value="6-blade_b-propeller_TolB-like"/>
</dbReference>
<dbReference type="EMBL" id="CP015136">
    <property type="protein sequence ID" value="AMY09595.1"/>
    <property type="molecule type" value="Genomic_DNA"/>
</dbReference>
<keyword evidence="4" id="KW-1185">Reference proteome</keyword>
<sequence>MVGAPNVMASGAHPIASLTVPSAQRKELMKNARLLVFVALPLLFIAPGLPGSRLSADYDQTTEAIAGEQSAAVVSTIAFTSTRDNHGQPWAVPPIVGGEIYFIDYMTDGSFSVPRRVTSNTYTDIFPALSPDGRGKIVFDSNRFSAPSEPVNTSDLFVMNHDGTEPLFLTRGGSPTWSPGGADGQPARMIAFHASAPGVGLPINRFPGSATVDSDIFVVNVDDVLEHGAVPQNLTIDRAATVDDDPNWSPDGRRIIFTSYVPDPSTNVTSAEIYIMNADGTGEPQQLTGLGNPIVGGVAIMGGEFGDAEKIEKRGPAWSPDGTRILFACRPLALLPIPVERWVPTTPFEICVMDAVANSPITQLTLNNIDELTPTWSPDGRQIVFHRAPSNQLWVMRADGTNLVPLAEAASSGFNLLATSWGVVKVDNRAR</sequence>
<dbReference type="AlphaFoldDB" id="A0A143PLW7"/>
<reference evidence="3 4" key="1">
    <citation type="journal article" date="2016" name="Genome Announc.">
        <title>First Complete Genome Sequence of a Subdivision 6 Acidobacterium Strain.</title>
        <authorList>
            <person name="Huang S."/>
            <person name="Vieira S."/>
            <person name="Bunk B."/>
            <person name="Riedel T."/>
            <person name="Sproer C."/>
            <person name="Overmann J."/>
        </authorList>
    </citation>
    <scope>NUCLEOTIDE SEQUENCE [LARGE SCALE GENOMIC DNA]</scope>
    <source>
        <strain evidence="4">DSM 100886 HEG_-6_39</strain>
    </source>
</reference>
<dbReference type="InterPro" id="IPR011659">
    <property type="entry name" value="WD40"/>
</dbReference>
<keyword evidence="2" id="KW-0472">Membrane</keyword>
<dbReference type="Proteomes" id="UP000076079">
    <property type="component" value="Chromosome"/>
</dbReference>
<reference evidence="4" key="2">
    <citation type="submission" date="2016-04" db="EMBL/GenBank/DDBJ databases">
        <title>First Complete Genome Sequence of a Subdivision 6 Acidobacterium.</title>
        <authorList>
            <person name="Huang S."/>
            <person name="Vieira S."/>
            <person name="Bunk B."/>
            <person name="Riedel T."/>
            <person name="Sproeer C."/>
            <person name="Overmann J."/>
        </authorList>
    </citation>
    <scope>NUCLEOTIDE SEQUENCE [LARGE SCALE GENOMIC DNA]</scope>
    <source>
        <strain evidence="4">DSM 100886 HEG_-6_39</strain>
    </source>
</reference>
<dbReference type="PANTHER" id="PTHR36842">
    <property type="entry name" value="PROTEIN TOLB HOMOLOG"/>
    <property type="match status" value="1"/>
</dbReference>
<dbReference type="SUPFAM" id="SSF69304">
    <property type="entry name" value="Tricorn protease N-terminal domain"/>
    <property type="match status" value="1"/>
</dbReference>
<proteinExistence type="inferred from homology"/>